<dbReference type="EMBL" id="KV784381">
    <property type="protein sequence ID" value="OEU08308.1"/>
    <property type="molecule type" value="Genomic_DNA"/>
</dbReference>
<name>A0A1E7EQQ9_9STRA</name>
<feature type="region of interest" description="Disordered" evidence="1">
    <location>
        <begin position="747"/>
        <end position="809"/>
    </location>
</feature>
<reference evidence="3 4" key="1">
    <citation type="submission" date="2016-09" db="EMBL/GenBank/DDBJ databases">
        <title>Extensive genetic diversity and differential bi-allelic expression allows diatom success in the polar Southern Ocean.</title>
        <authorList>
            <consortium name="DOE Joint Genome Institute"/>
            <person name="Mock T."/>
            <person name="Otillar R.P."/>
            <person name="Strauss J."/>
            <person name="Dupont C."/>
            <person name="Frickenhaus S."/>
            <person name="Maumus F."/>
            <person name="Mcmullan M."/>
            <person name="Sanges R."/>
            <person name="Schmutz J."/>
            <person name="Toseland A."/>
            <person name="Valas R."/>
            <person name="Veluchamy A."/>
            <person name="Ward B.J."/>
            <person name="Allen A."/>
            <person name="Barry K."/>
            <person name="Falciatore A."/>
            <person name="Ferrante M."/>
            <person name="Fortunato A.E."/>
            <person name="Gloeckner G."/>
            <person name="Gruber A."/>
            <person name="Hipkin R."/>
            <person name="Janech M."/>
            <person name="Kroth P."/>
            <person name="Leese F."/>
            <person name="Lindquist E."/>
            <person name="Lyon B.R."/>
            <person name="Martin J."/>
            <person name="Mayer C."/>
            <person name="Parker M."/>
            <person name="Quesneville H."/>
            <person name="Raymond J."/>
            <person name="Uhlig C."/>
            <person name="Valentin K.U."/>
            <person name="Worden A.Z."/>
            <person name="Armbrust E.V."/>
            <person name="Bowler C."/>
            <person name="Green B."/>
            <person name="Moulton V."/>
            <person name="Van Oosterhout C."/>
            <person name="Grigoriev I."/>
        </authorList>
    </citation>
    <scope>NUCLEOTIDE SEQUENCE [LARGE SCALE GENOMIC DNA]</scope>
    <source>
        <strain evidence="3 4">CCMP1102</strain>
    </source>
</reference>
<feature type="region of interest" description="Disordered" evidence="1">
    <location>
        <begin position="166"/>
        <end position="185"/>
    </location>
</feature>
<feature type="compositionally biased region" description="Acidic residues" evidence="1">
    <location>
        <begin position="166"/>
        <end position="175"/>
    </location>
</feature>
<feature type="compositionally biased region" description="Low complexity" evidence="1">
    <location>
        <begin position="102"/>
        <end position="112"/>
    </location>
</feature>
<feature type="region of interest" description="Disordered" evidence="1">
    <location>
        <begin position="1223"/>
        <end position="1300"/>
    </location>
</feature>
<feature type="region of interest" description="Disordered" evidence="1">
    <location>
        <begin position="823"/>
        <end position="870"/>
    </location>
</feature>
<feature type="compositionally biased region" description="Basic and acidic residues" evidence="1">
    <location>
        <begin position="855"/>
        <end position="870"/>
    </location>
</feature>
<feature type="region of interest" description="Disordered" evidence="1">
    <location>
        <begin position="447"/>
        <end position="508"/>
    </location>
</feature>
<feature type="compositionally biased region" description="Acidic residues" evidence="1">
    <location>
        <begin position="131"/>
        <end position="141"/>
    </location>
</feature>
<feature type="compositionally biased region" description="Polar residues" evidence="1">
    <location>
        <begin position="1223"/>
        <end position="1248"/>
    </location>
</feature>
<feature type="region of interest" description="Disordered" evidence="1">
    <location>
        <begin position="581"/>
        <end position="608"/>
    </location>
</feature>
<feature type="compositionally biased region" description="Acidic residues" evidence="1">
    <location>
        <begin position="151"/>
        <end position="161"/>
    </location>
</feature>
<feature type="compositionally biased region" description="Low complexity" evidence="1">
    <location>
        <begin position="1284"/>
        <end position="1294"/>
    </location>
</feature>
<feature type="compositionally biased region" description="Low complexity" evidence="1">
    <location>
        <begin position="467"/>
        <end position="503"/>
    </location>
</feature>
<feature type="compositionally biased region" description="Basic residues" evidence="1">
    <location>
        <begin position="1096"/>
        <end position="1106"/>
    </location>
</feature>
<dbReference type="OrthoDB" id="49641at2759"/>
<feature type="compositionally biased region" description="Basic and acidic residues" evidence="1">
    <location>
        <begin position="768"/>
        <end position="780"/>
    </location>
</feature>
<feature type="region of interest" description="Disordered" evidence="1">
    <location>
        <begin position="990"/>
        <end position="1011"/>
    </location>
</feature>
<dbReference type="InParanoid" id="A0A1E7EQQ9"/>
<organism evidence="3 4">
    <name type="scientific">Fragilariopsis cylindrus CCMP1102</name>
    <dbReference type="NCBI Taxonomy" id="635003"/>
    <lineage>
        <taxon>Eukaryota</taxon>
        <taxon>Sar</taxon>
        <taxon>Stramenopiles</taxon>
        <taxon>Ochrophyta</taxon>
        <taxon>Bacillariophyta</taxon>
        <taxon>Bacillariophyceae</taxon>
        <taxon>Bacillariophycidae</taxon>
        <taxon>Bacillariales</taxon>
        <taxon>Bacillariaceae</taxon>
        <taxon>Fragilariopsis</taxon>
    </lineage>
</organism>
<feature type="compositionally biased region" description="Low complexity" evidence="1">
    <location>
        <begin position="449"/>
        <end position="460"/>
    </location>
</feature>
<evidence type="ECO:0000256" key="1">
    <source>
        <dbReference type="SAM" id="MobiDB-lite"/>
    </source>
</evidence>
<dbReference type="InterPro" id="IPR001478">
    <property type="entry name" value="PDZ"/>
</dbReference>
<evidence type="ECO:0000259" key="2">
    <source>
        <dbReference type="PROSITE" id="PS50106"/>
    </source>
</evidence>
<sequence>MAYCCVAIEQQQQQQQQHKQHQKKTFETTPTITTTIDSLDSDDRRREQQLDDYDFEKYNPSIDSLDLDEIRRRKEQLDDYDFEKYIDFDGFGGDRRPRNNNDNDPPTSSSNFRVPDTYKKLRDSDIGRGSEEEDEDDEDEPEGRVVVKEEKEEDNDDDYSVTILDDEVPWTDDDSSPPVVEDESSRPLFDEAEIYFDDDEGSSRPYFDEAMIFDEPYADDYYITAPPITKKPTSPPSKEEVAAEVLLILEDDVPWDDIVNADIIDALASNASQALEALEAVIITIEPTITPYPTIPPTKEPSLSPTLSYPPTLPVTDQPSVLPSDYPSMMPTDQPSLVPTTTPTELCHDLVEYRSPINNLTCAAHTNTNCLAWRFVGLNITELQELVNSCPQTCNIECDSFSIFSAPVSFRISRVSGFMDPSDVDSLSDFALQYVEDFVRAYIGGSSGNSGSSSNTGGSSESDESSSNDNNKDSSSSSSSSLTTTGDSSNNVDKNNTNNGNIKDVGDGGDDSFEYKIEQDDFLNDDVVVGDILMFEIENIVLTSQNLVEDTDDDNSESDSDADVDIDVDIDVATGRIENNNSRSLRSRRIAQKSSGEGTTSSDLNRLKKQSWGSGSSIIRTDQALDVIITFEGFLIGMNPDTMSELIVLGIDSIDFTRELQRSSIGGFFMYASVSSAMETAEEDILSDDGIDEDDEKESNTKFTTTISFLVPILVFGFFLGSCVYHRYFKEPKRWVPFYQSSQIGGTGGRNATPLAANNDDDAGSGRFFDDNDNVEKEVGKQMTNPSVTKVSNGGARPDGSNNGEQGGGSYLERILASLSLNMSRSKASSDPDTEESKNDEEELHEDTYNSEYMPDDHRLNNTERTRDSSRYSDDLFAIEGGKLSRKSLDVIGDGILRDTLVSPMSDGSDNSIMNNNSKNHIIPTIGIGGEDAIDGINDVDSSDDDDDDSGFNMYASVLPPMIIIDNIDVSNDDIDISDLNTPISLAKNSTSTVASGIRNGTPLPPSSQEKAKALDKFASEFREHLLRRSTNATTAKRSDSNSNNSGSQFNSLNSSNGGGIDDSPNTSFRGSFYDAYSSASYEMTAQRGSGVFGPIKKKKNMNKNKKTPDATTNGHMLNERGHEHDSDGIRNLVSNLSEDYNEEFLMMSDPRKVEVYQTANSYDDDGTHRRRNSFSAIDDLDRSTASPSHSATAKKSLYGTWDTISPPTTTAVEASVSVTDGTSTNIDRLSIPTSAMHGSQSEANLSSGAYHRSRRRGSLPPKRPPTPERYGIANNGGGHRKNNSNNSTSPTSDNSRKSAFSFASPFSRTFATGGSVDSDGHKRKSSDTSDDLRVVENSSNLSAITFTDELLINSKSNREVDAVRLEFVAPRKGNWGLVLESSTTTGPMIYAVKEYSPLFGLVQKGDKLLEIDGKNVSQSGVSDVTKLLKGKSSSSIYHRNTSTSMPIVILRRDRLSPIASFAHNNNNSSNNKGQQHHQKATSGASSLSAGFNHQRNSSYGSASSLSNSRIVEDVDDIDLYDPHHHHHQQYLINQNKSEEI</sequence>
<feature type="region of interest" description="Disordered" evidence="1">
    <location>
        <begin position="10"/>
        <end position="60"/>
    </location>
</feature>
<feature type="compositionally biased region" description="Polar residues" evidence="1">
    <location>
        <begin position="1481"/>
        <end position="1497"/>
    </location>
</feature>
<feature type="region of interest" description="Disordered" evidence="1">
    <location>
        <begin position="1461"/>
        <end position="1507"/>
    </location>
</feature>
<accession>A0A1E7EQQ9</accession>
<feature type="compositionally biased region" description="Acidic residues" evidence="1">
    <location>
        <begin position="832"/>
        <end position="845"/>
    </location>
</feature>
<feature type="compositionally biased region" description="Basic and acidic residues" evidence="1">
    <location>
        <begin position="1118"/>
        <end position="1129"/>
    </location>
</feature>
<feature type="region of interest" description="Disordered" evidence="1">
    <location>
        <begin position="89"/>
        <end position="161"/>
    </location>
</feature>
<feature type="compositionally biased region" description="Low complexity" evidence="1">
    <location>
        <begin position="1041"/>
        <end position="1065"/>
    </location>
</feature>
<dbReference type="InterPro" id="IPR036034">
    <property type="entry name" value="PDZ_sf"/>
</dbReference>
<feature type="region of interest" description="Disordered" evidence="1">
    <location>
        <begin position="1091"/>
        <end position="1129"/>
    </location>
</feature>
<feature type="compositionally biased region" description="Polar residues" evidence="1">
    <location>
        <begin position="782"/>
        <end position="792"/>
    </location>
</feature>
<dbReference type="PROSITE" id="PS50106">
    <property type="entry name" value="PDZ"/>
    <property type="match status" value="1"/>
</dbReference>
<dbReference type="SUPFAM" id="SSF50156">
    <property type="entry name" value="PDZ domain-like"/>
    <property type="match status" value="1"/>
</dbReference>
<feature type="compositionally biased region" description="Polar residues" evidence="1">
    <location>
        <begin position="592"/>
        <end position="604"/>
    </location>
</feature>
<feature type="region of interest" description="Disordered" evidence="1">
    <location>
        <begin position="1312"/>
        <end position="1332"/>
    </location>
</feature>
<feature type="compositionally biased region" description="Low complexity" evidence="1">
    <location>
        <begin position="1498"/>
        <end position="1507"/>
    </location>
</feature>
<keyword evidence="4" id="KW-1185">Reference proteome</keyword>
<feature type="region of interest" description="Disordered" evidence="1">
    <location>
        <begin position="1027"/>
        <end position="1065"/>
    </location>
</feature>
<proteinExistence type="predicted"/>
<feature type="domain" description="PDZ" evidence="2">
    <location>
        <begin position="1365"/>
        <end position="1430"/>
    </location>
</feature>
<protein>
    <recommendedName>
        <fullName evidence="2">PDZ domain-containing protein</fullName>
    </recommendedName>
</protein>
<gene>
    <name evidence="3" type="ORF">FRACYDRAFT_264668</name>
</gene>
<evidence type="ECO:0000313" key="3">
    <source>
        <dbReference type="EMBL" id="OEU08308.1"/>
    </source>
</evidence>
<feature type="compositionally biased region" description="Basic and acidic residues" evidence="1">
    <location>
        <begin position="116"/>
        <end position="130"/>
    </location>
</feature>
<dbReference type="Proteomes" id="UP000095751">
    <property type="component" value="Unassembled WGS sequence"/>
</dbReference>
<feature type="compositionally biased region" description="Low complexity" evidence="1">
    <location>
        <begin position="27"/>
        <end position="38"/>
    </location>
</feature>
<dbReference type="KEGG" id="fcy:FRACYDRAFT_264668"/>
<evidence type="ECO:0000313" key="4">
    <source>
        <dbReference type="Proteomes" id="UP000095751"/>
    </source>
</evidence>
<feature type="compositionally biased region" description="Basic and acidic residues" evidence="1">
    <location>
        <begin position="89"/>
        <end position="101"/>
    </location>
</feature>